<keyword evidence="1" id="KW-1133">Transmembrane helix</keyword>
<name>A0A2Z4Y556_SUMC1</name>
<dbReference type="EMBL" id="CP030759">
    <property type="protein sequence ID" value="AXA36280.1"/>
    <property type="molecule type" value="Genomic_DNA"/>
</dbReference>
<feature type="transmembrane region" description="Helical" evidence="1">
    <location>
        <begin position="21"/>
        <end position="40"/>
    </location>
</feature>
<evidence type="ECO:0000313" key="2">
    <source>
        <dbReference type="EMBL" id="AXA36280.1"/>
    </source>
</evidence>
<keyword evidence="1" id="KW-0472">Membrane</keyword>
<gene>
    <name evidence="2" type="ORF">BRCON_1503</name>
</gene>
<sequence length="422" mass="48076">MKIIHSMHTAEQNSSATRQKFFEYALITGICILHILYFLLSIRRGEPSLGVDGEVYRDLAQAYRASESLFGERARNIFWTPWYVVLAAVGAHRVGVFILQLTAFGLTLLAIRALTRLLGMPPLLRIAAIAGYGLYWPTFDYVVFYQYENFLGFVLASTAVLFAASREELERSWWRWLAAGAVGGIGVFAHTKAAGVIWPAILAMLIIARAWRALVRALLVYVPLLVAPTLWWAWRNYKLFGKWVLGSTSIGYNLFVGFNSVATGMYLPQPPPPPADQALGVALRFISVHPWRSLELFVIKLIRFWEISPTDQFGPTWLIWQEWILMPLGLCGFVYAFIYLLRRIREVGLQNWSSGEVALANCILLVAYYVLFHAVFYNTLPRFRLPAMPLIIVLGMWLLSCAEWRRSEKQPKARETSQRTES</sequence>
<feature type="transmembrane region" description="Helical" evidence="1">
    <location>
        <begin position="82"/>
        <end position="111"/>
    </location>
</feature>
<feature type="transmembrane region" description="Helical" evidence="1">
    <location>
        <begin position="383"/>
        <end position="402"/>
    </location>
</feature>
<dbReference type="Proteomes" id="UP000262583">
    <property type="component" value="Chromosome"/>
</dbReference>
<feature type="transmembrane region" description="Helical" evidence="1">
    <location>
        <begin position="145"/>
        <end position="164"/>
    </location>
</feature>
<keyword evidence="1" id="KW-0812">Transmembrane</keyword>
<organism evidence="2 3">
    <name type="scientific">Sumerlaea chitinivorans</name>
    <dbReference type="NCBI Taxonomy" id="2250252"/>
    <lineage>
        <taxon>Bacteria</taxon>
        <taxon>Candidatus Sumerlaeota</taxon>
        <taxon>Candidatus Sumerlaeia</taxon>
        <taxon>Candidatus Sumerlaeales</taxon>
        <taxon>Candidatus Sumerlaeaceae</taxon>
        <taxon>Candidatus Sumerlaea</taxon>
    </lineage>
</organism>
<feature type="transmembrane region" description="Helical" evidence="1">
    <location>
        <begin position="213"/>
        <end position="234"/>
    </location>
</feature>
<feature type="transmembrane region" description="Helical" evidence="1">
    <location>
        <begin position="323"/>
        <end position="341"/>
    </location>
</feature>
<accession>A0A2Z4Y556</accession>
<dbReference type="KEGG" id="schv:BRCON_1503"/>
<feature type="transmembrane region" description="Helical" evidence="1">
    <location>
        <begin position="176"/>
        <end position="207"/>
    </location>
</feature>
<feature type="transmembrane region" description="Helical" evidence="1">
    <location>
        <begin position="123"/>
        <end position="139"/>
    </location>
</feature>
<evidence type="ECO:0000256" key="1">
    <source>
        <dbReference type="SAM" id="Phobius"/>
    </source>
</evidence>
<protein>
    <recommendedName>
        <fullName evidence="4">Glycosyltransferase RgtA/B/C/D-like domain-containing protein</fullName>
    </recommendedName>
</protein>
<reference evidence="2 3" key="1">
    <citation type="submission" date="2018-05" db="EMBL/GenBank/DDBJ databases">
        <title>A metagenomic window into the 2 km-deep terrestrial subsurface aquifer revealed taxonomically and functionally diverse microbial community comprising novel uncultured bacterial lineages.</title>
        <authorList>
            <person name="Kadnikov V.V."/>
            <person name="Mardanov A.V."/>
            <person name="Beletsky A.V."/>
            <person name="Banks D."/>
            <person name="Pimenov N.V."/>
            <person name="Frank Y.A."/>
            <person name="Karnachuk O.V."/>
            <person name="Ravin N.V."/>
        </authorList>
    </citation>
    <scope>NUCLEOTIDE SEQUENCE [LARGE SCALE GENOMIC DNA]</scope>
    <source>
        <strain evidence="2">BY</strain>
    </source>
</reference>
<feature type="transmembrane region" description="Helical" evidence="1">
    <location>
        <begin position="243"/>
        <end position="267"/>
    </location>
</feature>
<proteinExistence type="predicted"/>
<feature type="transmembrane region" description="Helical" evidence="1">
    <location>
        <begin position="357"/>
        <end position="377"/>
    </location>
</feature>
<dbReference type="AlphaFoldDB" id="A0A2Z4Y556"/>
<evidence type="ECO:0008006" key="4">
    <source>
        <dbReference type="Google" id="ProtNLM"/>
    </source>
</evidence>
<evidence type="ECO:0000313" key="3">
    <source>
        <dbReference type="Proteomes" id="UP000262583"/>
    </source>
</evidence>